<dbReference type="EMBL" id="MN689114">
    <property type="protein sequence ID" value="QGW49704.1"/>
    <property type="molecule type" value="Genomic_DNA"/>
</dbReference>
<evidence type="ECO:0000313" key="1">
    <source>
        <dbReference type="EMBL" id="AOL56590.1"/>
    </source>
</evidence>
<sequence length="475" mass="55932">MSLVGEKQTLEKKYMKHLFLASYFNLNNYDYLPVETTAFIGDYLRNNFEKLDDSTLVQYINYLNSIALKNLVVDNTADSFKYVKPQFKFICGRNNIDIIEFDSKVFIKPKTPIYATNLFVNDPKQFRLILYQEFSKVFNDRLFVNNGDTHCIIDGGEGYIFEDAYIDWCGIRMCSVPKVESDQYPYRLYLIGEPMAQHFIRNNITMLAGSEYILKNFHKGLPLFRNNYRVINSKKFMTRKPNQLFAEMRAELDTHTNYIKFIQRDYIYDANFPEDLLDILNDYMTNTSHYKFITKFIEPGIKMSNSYSEIVVDRYAVNKYRKLNIKSEPNTLFPALRYNDPSYIFVRPDIKQIKGTLNAFFVPKERLLVILANSSLFGSTELIHFNKHRNPNELVHFDRSLLPYRQFSPPQILTLDTYVIDASHKLYLTKHIFGNTVPAYLIIRGDYESSQFQDLKNLKNSWVLNTLLKLFIDPQ</sequence>
<dbReference type="EMBL" id="KU669293">
    <property type="protein sequence ID" value="AOL57015.1"/>
    <property type="molecule type" value="Genomic_DNA"/>
</dbReference>
<evidence type="ECO:0000313" key="5">
    <source>
        <dbReference type="EMBL" id="QGW49144.1"/>
    </source>
</evidence>
<reference evidence="7" key="2">
    <citation type="submission" date="2019-11" db="EMBL/GenBank/DDBJ databases">
        <title>Complete Genome Sequences of Seven New Chrysodeixis includens NPV Isolates from Minas Gerais and Mato Grosso States in Brazil.</title>
        <authorList>
            <person name="Craveiro S.R."/>
            <person name="Monteiro L.L.S."/>
            <person name="Santos L.A.V.M."/>
            <person name="Togawa R.C."/>
            <person name="Inglis P.W."/>
            <person name="Ribeiro Z.M.A."/>
            <person name="Ribeiro B.M."/>
            <person name="Castro M.E.B."/>
        </authorList>
    </citation>
    <scope>NUCLEOTIDE SEQUENCE</scope>
    <source>
        <strain evidence="6">ChinNPV-MG.A</strain>
        <strain evidence="5">ChinNPV-MG.B</strain>
        <strain evidence="7">ChinNPV-MT.A</strain>
        <strain evidence="8">ChinNPV-MT.B</strain>
        <strain evidence="9">ChinNPV-MT.C</strain>
        <strain evidence="10">ChinNPV-MT.D</strain>
        <strain evidence="11">ChinNPV-MT.E</strain>
    </source>
</reference>
<dbReference type="InterPro" id="IPR006997">
    <property type="entry name" value="Baculo_Y142"/>
</dbReference>
<evidence type="ECO:0000313" key="4">
    <source>
        <dbReference type="EMBL" id="AOL57156.1"/>
    </source>
</evidence>
<evidence type="ECO:0000313" key="6">
    <source>
        <dbReference type="EMBL" id="QGW49284.1"/>
    </source>
</evidence>
<proteinExistence type="predicted"/>
<protein>
    <submittedName>
        <fullName evidence="3 5">p49</fullName>
    </submittedName>
</protein>
<dbReference type="EMBL" id="KU669294">
    <property type="protein sequence ID" value="AOL57156.1"/>
    <property type="molecule type" value="Genomic_DNA"/>
</dbReference>
<dbReference type="EMBL" id="MN689112">
    <property type="protein sequence ID" value="QGW49424.1"/>
    <property type="molecule type" value="Genomic_DNA"/>
</dbReference>
<dbReference type="EMBL" id="KU669290">
    <property type="protein sequence ID" value="AOL56590.1"/>
    <property type="molecule type" value="Genomic_DNA"/>
</dbReference>
<dbReference type="Pfam" id="PF04913">
    <property type="entry name" value="Baculo_Y142"/>
    <property type="match status" value="1"/>
</dbReference>
<evidence type="ECO:0000313" key="11">
    <source>
        <dbReference type="EMBL" id="QGW49984.1"/>
    </source>
</evidence>
<dbReference type="EMBL" id="KU669292">
    <property type="protein sequence ID" value="AOL56873.1"/>
    <property type="molecule type" value="Genomic_DNA"/>
</dbReference>
<evidence type="ECO:0000313" key="3">
    <source>
        <dbReference type="EMBL" id="AOL57015.1"/>
    </source>
</evidence>
<evidence type="ECO:0000313" key="10">
    <source>
        <dbReference type="EMBL" id="QGW49844.1"/>
    </source>
</evidence>
<dbReference type="EMBL" id="MN542939">
    <property type="protein sequence ID" value="QGW49284.1"/>
    <property type="molecule type" value="Genomic_DNA"/>
</dbReference>
<evidence type="ECO:0000313" key="8">
    <source>
        <dbReference type="EMBL" id="QGW49564.1"/>
    </source>
</evidence>
<evidence type="ECO:0000313" key="7">
    <source>
        <dbReference type="EMBL" id="QGW49424.1"/>
    </source>
</evidence>
<dbReference type="EMBL" id="MN542938">
    <property type="protein sequence ID" value="QGW49144.1"/>
    <property type="molecule type" value="Genomic_DNA"/>
</dbReference>
<dbReference type="EMBL" id="MN689116">
    <property type="protein sequence ID" value="QGW49984.1"/>
    <property type="molecule type" value="Genomic_DNA"/>
</dbReference>
<evidence type="ECO:0000313" key="2">
    <source>
        <dbReference type="EMBL" id="AOL56873.1"/>
    </source>
</evidence>
<gene>
    <name evidence="3" type="primary">p49</name>
    <name evidence="5" type="synonym">ORF-11</name>
</gene>
<organism evidence="3">
    <name type="scientific">Chrysodeixis includens nucleopolyhedrovirus</name>
    <dbReference type="NCBI Taxonomy" id="1207438"/>
    <lineage>
        <taxon>Viruses</taxon>
        <taxon>Viruses incertae sedis</taxon>
        <taxon>Naldaviricetes</taxon>
        <taxon>Lefavirales</taxon>
        <taxon>Baculoviridae</taxon>
        <taxon>Alphabaculovirus</taxon>
        <taxon>Alphabaculovirus chrincludentis</taxon>
        <taxon>Alphabaculovirus alterchrincludentis</taxon>
    </lineage>
</organism>
<dbReference type="EMBL" id="MN689113">
    <property type="protein sequence ID" value="QGW49564.1"/>
    <property type="molecule type" value="Genomic_DNA"/>
</dbReference>
<name>A0A1C8ZYJ1_9ABAC</name>
<evidence type="ECO:0000313" key="9">
    <source>
        <dbReference type="EMBL" id="QGW49704.1"/>
    </source>
</evidence>
<dbReference type="EMBL" id="MN689115">
    <property type="protein sequence ID" value="QGW49844.1"/>
    <property type="molecule type" value="Genomic_DNA"/>
</dbReference>
<reference evidence="3" key="1">
    <citation type="journal article" date="2016" name="Genome Announc.">
        <title>Complete genomes of six Chrysodeixis includens nucleopolyhedrovirus isolates.</title>
        <authorList>
            <person name="Craveiro S.R."/>
            <person name="Santos L.A.V.M."/>
            <person name="Togawa R.C."/>
            <person name="Inglis P.W."/>
            <person name="Grynberg P."/>
            <person name="Ribeiro Z.M.A."/>
            <person name="Ribeiro B.M."/>
            <person name="Castro M.E.B."/>
        </authorList>
    </citation>
    <scope>NUCLEOTIDE SEQUENCE</scope>
    <source>
        <strain evidence="1">IB</strain>
        <strain evidence="2">ID</strain>
        <strain evidence="3">IF</strain>
        <strain evidence="4">IG</strain>
    </source>
</reference>
<accession>A0A1C8ZYJ1</accession>